<evidence type="ECO:0000313" key="2">
    <source>
        <dbReference type="Proteomes" id="UP000237797"/>
    </source>
</evidence>
<comment type="caution">
    <text evidence="1">The sequence shown here is derived from an EMBL/GenBank/DDBJ whole genome shotgun (WGS) entry which is preliminary data.</text>
</comment>
<keyword evidence="2" id="KW-1185">Reference proteome</keyword>
<accession>A0A2T0LGY0</accession>
<dbReference type="AlphaFoldDB" id="A0A2T0LGY0"/>
<sequence>MVSLKKRFPFPFEEDRHRYSNNLKPLEPPCCIQITAEYFDEVSEKRRLLEAHPERCFHALPGTLEAQWEAVDTVVHQLVQNYPDCFWLDKREDRWTFQNRLLDETHQFTFGDANTLPVQPLDWIGRQVQEDLLIMVQRDDDIFLEAGQLCFPSVWSLTFDLGMSFQEIHHPVPWSNELSEKIRRFLLRVEAGQPWTRLNWAMQAGRRLHIPPETFDEWGPERYRVTQENVADTVHLRVEEQCVLRLPGSNALLFSIHTYLKSVGELSQRPDWAHKVHSVLTTLPEAIIAYKGLSAYRKQVIDYLERCL</sequence>
<dbReference type="Proteomes" id="UP000237797">
    <property type="component" value="Unassembled WGS sequence"/>
</dbReference>
<dbReference type="OrthoDB" id="5242510at2"/>
<reference evidence="1 2" key="1">
    <citation type="submission" date="2018-03" db="EMBL/GenBank/DDBJ databases">
        <title>Genomic Encyclopedia of Archaeal and Bacterial Type Strains, Phase II (KMG-II): from individual species to whole genera.</title>
        <authorList>
            <person name="Goeker M."/>
        </authorList>
    </citation>
    <scope>NUCLEOTIDE SEQUENCE [LARGE SCALE GENOMIC DNA]</scope>
    <source>
        <strain evidence="1 2">DSM 44946</strain>
    </source>
</reference>
<dbReference type="RefSeq" id="WP_106344322.1">
    <property type="nucleotide sequence ID" value="NZ_PVNE01000005.1"/>
</dbReference>
<dbReference type="EMBL" id="PVNE01000005">
    <property type="protein sequence ID" value="PRX41582.1"/>
    <property type="molecule type" value="Genomic_DNA"/>
</dbReference>
<evidence type="ECO:0000313" key="1">
    <source>
        <dbReference type="EMBL" id="PRX41582.1"/>
    </source>
</evidence>
<gene>
    <name evidence="1" type="ORF">CLV97_1057</name>
</gene>
<organism evidence="1 2">
    <name type="scientific">Planifilum fimeticola</name>
    <dbReference type="NCBI Taxonomy" id="201975"/>
    <lineage>
        <taxon>Bacteria</taxon>
        <taxon>Bacillati</taxon>
        <taxon>Bacillota</taxon>
        <taxon>Bacilli</taxon>
        <taxon>Bacillales</taxon>
        <taxon>Thermoactinomycetaceae</taxon>
        <taxon>Planifilum</taxon>
    </lineage>
</organism>
<dbReference type="InterPro" id="IPR021848">
    <property type="entry name" value="HODM_asu-like"/>
</dbReference>
<name>A0A2T0LGY0_9BACL</name>
<protein>
    <submittedName>
        <fullName evidence="1">Uncharacterized protein DUF3445</fullName>
    </submittedName>
</protein>
<dbReference type="Pfam" id="PF11927">
    <property type="entry name" value="HODM_asu-like"/>
    <property type="match status" value="1"/>
</dbReference>
<proteinExistence type="predicted"/>